<keyword evidence="2 4" id="KW-0418">Kinase</keyword>
<organism evidence="4 5">
    <name type="scientific">Roseinatronobacter monicus</name>
    <dbReference type="NCBI Taxonomy" id="393481"/>
    <lineage>
        <taxon>Bacteria</taxon>
        <taxon>Pseudomonadati</taxon>
        <taxon>Pseudomonadota</taxon>
        <taxon>Alphaproteobacteria</taxon>
        <taxon>Rhodobacterales</taxon>
        <taxon>Paracoccaceae</taxon>
        <taxon>Roseinatronobacter</taxon>
    </lineage>
</organism>
<evidence type="ECO:0000313" key="5">
    <source>
        <dbReference type="Proteomes" id="UP000320582"/>
    </source>
</evidence>
<keyword evidence="1" id="KW-0808">Transferase</keyword>
<dbReference type="InterPro" id="IPR002173">
    <property type="entry name" value="Carboh/pur_kinase_PfkB_CS"/>
</dbReference>
<evidence type="ECO:0000259" key="3">
    <source>
        <dbReference type="Pfam" id="PF00294"/>
    </source>
</evidence>
<name>A0A543KDB2_9RHOB</name>
<dbReference type="InterPro" id="IPR011611">
    <property type="entry name" value="PfkB_dom"/>
</dbReference>
<gene>
    <name evidence="4" type="ORF">BD293_1700</name>
</gene>
<dbReference type="AlphaFoldDB" id="A0A543KDB2"/>
<keyword evidence="5" id="KW-1185">Reference proteome</keyword>
<reference evidence="4 5" key="1">
    <citation type="submission" date="2019-06" db="EMBL/GenBank/DDBJ databases">
        <title>Genomic Encyclopedia of Archaeal and Bacterial Type Strains, Phase II (KMG-II): from individual species to whole genera.</title>
        <authorList>
            <person name="Goeker M."/>
        </authorList>
    </citation>
    <scope>NUCLEOTIDE SEQUENCE [LARGE SCALE GENOMIC DNA]</scope>
    <source>
        <strain evidence="4 5">DSM 18423</strain>
    </source>
</reference>
<dbReference type="Pfam" id="PF00294">
    <property type="entry name" value="PfkB"/>
    <property type="match status" value="1"/>
</dbReference>
<dbReference type="Gene3D" id="3.40.1190.20">
    <property type="match status" value="1"/>
</dbReference>
<dbReference type="RefSeq" id="WP_142080747.1">
    <property type="nucleotide sequence ID" value="NZ_VFPT01000001.1"/>
</dbReference>
<feature type="domain" description="Carbohydrate kinase PfkB" evidence="3">
    <location>
        <begin position="6"/>
        <end position="291"/>
    </location>
</feature>
<proteinExistence type="predicted"/>
<dbReference type="PANTHER" id="PTHR10584:SF166">
    <property type="entry name" value="RIBOKINASE"/>
    <property type="match status" value="1"/>
</dbReference>
<dbReference type="PANTHER" id="PTHR10584">
    <property type="entry name" value="SUGAR KINASE"/>
    <property type="match status" value="1"/>
</dbReference>
<dbReference type="SUPFAM" id="SSF53613">
    <property type="entry name" value="Ribokinase-like"/>
    <property type="match status" value="1"/>
</dbReference>
<dbReference type="PROSITE" id="PS00583">
    <property type="entry name" value="PFKB_KINASES_1"/>
    <property type="match status" value="1"/>
</dbReference>
<dbReference type="Proteomes" id="UP000320582">
    <property type="component" value="Unassembled WGS sequence"/>
</dbReference>
<sequence length="298" mass="30752">MTDGPDILCAGAAHWDVIGHSRAQITPGDDLPGTIHQTPGGVALNIARALAKQGHRPALFAAIGRDAAGTALVAQIDALRIDTRFLVRPDTLSTDTYLAIEGANGLIAAIATAAALESMDMHALAPLHDGRLGSDVAPWRGAVVLDSGLTPALINDLVHATWLRAADLRLTAASPAKAARLRAFMGRPKCSFYLNLAEAGQICGTRFADSAHAARALLALGAARVLVTDGPNAATDADTHAQITRPPPATVPQRVTGAGDLFMAAHITQELAGAPRQDALDIALRAAAAYVADAPHLS</sequence>
<dbReference type="EMBL" id="VFPT01000001">
    <property type="protein sequence ID" value="TQM93075.1"/>
    <property type="molecule type" value="Genomic_DNA"/>
</dbReference>
<evidence type="ECO:0000256" key="1">
    <source>
        <dbReference type="ARBA" id="ARBA00022679"/>
    </source>
</evidence>
<dbReference type="InterPro" id="IPR029056">
    <property type="entry name" value="Ribokinase-like"/>
</dbReference>
<comment type="caution">
    <text evidence="4">The sequence shown here is derived from an EMBL/GenBank/DDBJ whole genome shotgun (WGS) entry which is preliminary data.</text>
</comment>
<dbReference type="OrthoDB" id="7869371at2"/>
<protein>
    <submittedName>
        <fullName evidence="4">Sugar/nucleoside kinase (Ribokinase family)</fullName>
    </submittedName>
</protein>
<dbReference type="GO" id="GO:0016301">
    <property type="term" value="F:kinase activity"/>
    <property type="evidence" value="ECO:0007669"/>
    <property type="project" value="UniProtKB-KW"/>
</dbReference>
<accession>A0A543KDB2</accession>
<evidence type="ECO:0000313" key="4">
    <source>
        <dbReference type="EMBL" id="TQM93075.1"/>
    </source>
</evidence>
<evidence type="ECO:0000256" key="2">
    <source>
        <dbReference type="ARBA" id="ARBA00022777"/>
    </source>
</evidence>